<comment type="caution">
    <text evidence="1">The sequence shown here is derived from an EMBL/GenBank/DDBJ whole genome shotgun (WGS) entry which is preliminary data.</text>
</comment>
<evidence type="ECO:0000313" key="1">
    <source>
        <dbReference type="EMBL" id="OBI47446.1"/>
    </source>
</evidence>
<dbReference type="EMBL" id="LZKJ01000087">
    <property type="protein sequence ID" value="OBI47446.1"/>
    <property type="molecule type" value="Genomic_DNA"/>
</dbReference>
<organism evidence="1 2">
    <name type="scientific">Mycobacterium kyorinense</name>
    <dbReference type="NCBI Taxonomy" id="487514"/>
    <lineage>
        <taxon>Bacteria</taxon>
        <taxon>Bacillati</taxon>
        <taxon>Actinomycetota</taxon>
        <taxon>Actinomycetes</taxon>
        <taxon>Mycobacteriales</taxon>
        <taxon>Mycobacteriaceae</taxon>
        <taxon>Mycobacterium</taxon>
    </lineage>
</organism>
<sequence>MLTAPSLSVHAQRAAALAREFLKDAKQMNDEMDKQDPLKPKLPASAKAVAQANREFDNEMSALAHACPA</sequence>
<evidence type="ECO:0000313" key="2">
    <source>
        <dbReference type="Proteomes" id="UP000093592"/>
    </source>
</evidence>
<gene>
    <name evidence="1" type="ORF">A5707_19385</name>
</gene>
<name>A0A1A2ZEC8_9MYCO</name>
<dbReference type="RefSeq" id="WP_065014207.1">
    <property type="nucleotide sequence ID" value="NZ_LZKJ01000087.1"/>
</dbReference>
<accession>A0A1A2ZEC8</accession>
<dbReference type="Proteomes" id="UP000093592">
    <property type="component" value="Unassembled WGS sequence"/>
</dbReference>
<protein>
    <submittedName>
        <fullName evidence="1">Uncharacterized protein</fullName>
    </submittedName>
</protein>
<proteinExistence type="predicted"/>
<reference evidence="2" key="1">
    <citation type="submission" date="2016-06" db="EMBL/GenBank/DDBJ databases">
        <authorList>
            <person name="Sutton G."/>
            <person name="Brinkac L."/>
            <person name="Sanka R."/>
            <person name="Adams M."/>
            <person name="Lau E."/>
            <person name="Sam S."/>
            <person name="Sreng N."/>
            <person name="Him V."/>
            <person name="Kerleguer A."/>
            <person name="Cheng S."/>
        </authorList>
    </citation>
    <scope>NUCLEOTIDE SEQUENCE [LARGE SCALE GENOMIC DNA]</scope>
    <source>
        <strain evidence="2">E861</strain>
    </source>
</reference>
<dbReference type="AlphaFoldDB" id="A0A1A2ZEC8"/>